<keyword evidence="1" id="KW-0812">Transmembrane</keyword>
<evidence type="ECO:0000313" key="3">
    <source>
        <dbReference type="Proteomes" id="UP000694411"/>
    </source>
</evidence>
<sequence>LIKYIVKCVSLHAWPILLDLYLGVELLSHMATLCLISEKLPNCFPKQLHHFTFPTEMYESSKFSTSLPTLLIMCHFSVLLESLSIWVLGFILFCFWRATLPP</sequence>
<evidence type="ECO:0000313" key="2">
    <source>
        <dbReference type="Ensembl" id="ENSTGEP00000021408.1"/>
    </source>
</evidence>
<keyword evidence="1" id="KW-0472">Membrane</keyword>
<name>A0A8D2FEY8_THEGE</name>
<feature type="transmembrane region" description="Helical" evidence="1">
    <location>
        <begin position="70"/>
        <end position="96"/>
    </location>
</feature>
<keyword evidence="3" id="KW-1185">Reference proteome</keyword>
<proteinExistence type="predicted"/>
<dbReference type="Ensembl" id="ENSTGET00000025552.1">
    <property type="protein sequence ID" value="ENSTGEP00000021433.1"/>
    <property type="gene ID" value="ENSTGEG00000017296.1"/>
</dbReference>
<accession>A0A8D2FEY8</accession>
<evidence type="ECO:0000256" key="1">
    <source>
        <dbReference type="SAM" id="Phobius"/>
    </source>
</evidence>
<protein>
    <submittedName>
        <fullName evidence="2">Uncharacterized protein</fullName>
    </submittedName>
</protein>
<dbReference type="AlphaFoldDB" id="A0A8D2FEY8"/>
<keyword evidence="1" id="KW-1133">Transmembrane helix</keyword>
<dbReference type="Proteomes" id="UP000694411">
    <property type="component" value="Unassembled WGS sequence"/>
</dbReference>
<organism evidence="2 3">
    <name type="scientific">Theropithecus gelada</name>
    <name type="common">Gelada baboon</name>
    <dbReference type="NCBI Taxonomy" id="9565"/>
    <lineage>
        <taxon>Eukaryota</taxon>
        <taxon>Metazoa</taxon>
        <taxon>Chordata</taxon>
        <taxon>Craniata</taxon>
        <taxon>Vertebrata</taxon>
        <taxon>Euteleostomi</taxon>
        <taxon>Mammalia</taxon>
        <taxon>Eutheria</taxon>
        <taxon>Euarchontoglires</taxon>
        <taxon>Primates</taxon>
        <taxon>Haplorrhini</taxon>
        <taxon>Catarrhini</taxon>
        <taxon>Cercopithecidae</taxon>
        <taxon>Cercopithecinae</taxon>
        <taxon>Theropithecus</taxon>
    </lineage>
</organism>
<dbReference type="Ensembl" id="ENSTGET00000025519.1">
    <property type="protein sequence ID" value="ENSTGEP00000021408.1"/>
    <property type="gene ID" value="ENSTGEG00000017270.1"/>
</dbReference>
<reference evidence="2" key="1">
    <citation type="submission" date="2025-05" db="UniProtKB">
        <authorList>
            <consortium name="Ensembl"/>
        </authorList>
    </citation>
    <scope>IDENTIFICATION</scope>
</reference>